<dbReference type="InterPro" id="IPR012347">
    <property type="entry name" value="Ferritin-like"/>
</dbReference>
<dbReference type="Gene3D" id="1.20.1260.10">
    <property type="match status" value="1"/>
</dbReference>
<dbReference type="Pfam" id="PF00210">
    <property type="entry name" value="Ferritin"/>
    <property type="match status" value="1"/>
</dbReference>
<evidence type="ECO:0000256" key="1">
    <source>
        <dbReference type="SAM" id="MobiDB-lite"/>
    </source>
</evidence>
<dbReference type="OrthoDB" id="186462at2759"/>
<dbReference type="Proteomes" id="UP000466442">
    <property type="component" value="Unassembled WGS sequence"/>
</dbReference>
<comment type="caution">
    <text evidence="3">The sequence shown here is derived from an EMBL/GenBank/DDBJ whole genome shotgun (WGS) entry which is preliminary data.</text>
</comment>
<dbReference type="GO" id="GO:0008199">
    <property type="term" value="F:ferric iron binding"/>
    <property type="evidence" value="ECO:0007669"/>
    <property type="project" value="InterPro"/>
</dbReference>
<proteinExistence type="predicted"/>
<feature type="compositionally biased region" description="Polar residues" evidence="1">
    <location>
        <begin position="1"/>
        <end position="21"/>
    </location>
</feature>
<dbReference type="EMBL" id="WIXP02000014">
    <property type="protein sequence ID" value="KAF6199632.1"/>
    <property type="molecule type" value="Genomic_DNA"/>
</dbReference>
<keyword evidence="4" id="KW-1185">Reference proteome</keyword>
<sequence>MIIHQSTSESLNSSVEQSTAYPPNFEIPENKSGGRHKQADNRRAGCCLCLLQYGERVWQRSVALPGFHELFKEFSNEELQHANHWIDYMNLRGEMRSSNRSKLLQTRGLDSTLRRCQSDRHGD</sequence>
<feature type="region of interest" description="Disordered" evidence="1">
    <location>
        <begin position="1"/>
        <end position="39"/>
    </location>
</feature>
<evidence type="ECO:0000259" key="2">
    <source>
        <dbReference type="Pfam" id="PF00210"/>
    </source>
</evidence>
<feature type="domain" description="Ferritin/DPS" evidence="2">
    <location>
        <begin position="58"/>
        <end position="105"/>
    </location>
</feature>
<gene>
    <name evidence="3" type="ORF">GE061_005930</name>
</gene>
<protein>
    <recommendedName>
        <fullName evidence="2">Ferritin/DPS domain-containing protein</fullName>
    </recommendedName>
</protein>
<reference evidence="3" key="1">
    <citation type="journal article" date="2021" name="Mol. Ecol. Resour.">
        <title>Apolygus lucorum genome provides insights into omnivorousness and mesophyll feeding.</title>
        <authorList>
            <person name="Liu Y."/>
            <person name="Liu H."/>
            <person name="Wang H."/>
            <person name="Huang T."/>
            <person name="Liu B."/>
            <person name="Yang B."/>
            <person name="Yin L."/>
            <person name="Li B."/>
            <person name="Zhang Y."/>
            <person name="Zhang S."/>
            <person name="Jiang F."/>
            <person name="Zhang X."/>
            <person name="Ren Y."/>
            <person name="Wang B."/>
            <person name="Wang S."/>
            <person name="Lu Y."/>
            <person name="Wu K."/>
            <person name="Fan W."/>
            <person name="Wang G."/>
        </authorList>
    </citation>
    <scope>NUCLEOTIDE SEQUENCE</scope>
    <source>
        <strain evidence="3">12Hb</strain>
    </source>
</reference>
<dbReference type="InterPro" id="IPR008331">
    <property type="entry name" value="Ferritin_DPS_dom"/>
</dbReference>
<evidence type="ECO:0000313" key="4">
    <source>
        <dbReference type="Proteomes" id="UP000466442"/>
    </source>
</evidence>
<accession>A0A8S9WSB5</accession>
<dbReference type="InterPro" id="IPR009078">
    <property type="entry name" value="Ferritin-like_SF"/>
</dbReference>
<dbReference type="SUPFAM" id="SSF47240">
    <property type="entry name" value="Ferritin-like"/>
    <property type="match status" value="1"/>
</dbReference>
<name>A0A8S9WSB5_APOLU</name>
<dbReference type="AlphaFoldDB" id="A0A8S9WSB5"/>
<evidence type="ECO:0000313" key="3">
    <source>
        <dbReference type="EMBL" id="KAF6199632.1"/>
    </source>
</evidence>
<organism evidence="3 4">
    <name type="scientific">Apolygus lucorum</name>
    <name type="common">Small green plant bug</name>
    <name type="synonym">Lygocoris lucorum</name>
    <dbReference type="NCBI Taxonomy" id="248454"/>
    <lineage>
        <taxon>Eukaryota</taxon>
        <taxon>Metazoa</taxon>
        <taxon>Ecdysozoa</taxon>
        <taxon>Arthropoda</taxon>
        <taxon>Hexapoda</taxon>
        <taxon>Insecta</taxon>
        <taxon>Pterygota</taxon>
        <taxon>Neoptera</taxon>
        <taxon>Paraneoptera</taxon>
        <taxon>Hemiptera</taxon>
        <taxon>Heteroptera</taxon>
        <taxon>Panheteroptera</taxon>
        <taxon>Cimicomorpha</taxon>
        <taxon>Miridae</taxon>
        <taxon>Mirini</taxon>
        <taxon>Apolygus</taxon>
    </lineage>
</organism>